<keyword evidence="2" id="KW-1185">Reference proteome</keyword>
<comment type="caution">
    <text evidence="1">The sequence shown here is derived from an EMBL/GenBank/DDBJ whole genome shotgun (WGS) entry which is preliminary data.</text>
</comment>
<proteinExistence type="predicted"/>
<gene>
    <name evidence="1" type="ORF">KC19_VG153800</name>
</gene>
<accession>A0A8T0HQG7</accession>
<protein>
    <submittedName>
        <fullName evidence="1">Uncharacterized protein</fullName>
    </submittedName>
</protein>
<organism evidence="1 2">
    <name type="scientific">Ceratodon purpureus</name>
    <name type="common">Fire moss</name>
    <name type="synonym">Dicranum purpureum</name>
    <dbReference type="NCBI Taxonomy" id="3225"/>
    <lineage>
        <taxon>Eukaryota</taxon>
        <taxon>Viridiplantae</taxon>
        <taxon>Streptophyta</taxon>
        <taxon>Embryophyta</taxon>
        <taxon>Bryophyta</taxon>
        <taxon>Bryophytina</taxon>
        <taxon>Bryopsida</taxon>
        <taxon>Dicranidae</taxon>
        <taxon>Pseudoditrichales</taxon>
        <taxon>Ditrichaceae</taxon>
        <taxon>Ceratodon</taxon>
    </lineage>
</organism>
<evidence type="ECO:0000313" key="1">
    <source>
        <dbReference type="EMBL" id="KAG0573164.1"/>
    </source>
</evidence>
<dbReference type="EMBL" id="CM026426">
    <property type="protein sequence ID" value="KAG0573164.1"/>
    <property type="molecule type" value="Genomic_DNA"/>
</dbReference>
<evidence type="ECO:0000313" key="2">
    <source>
        <dbReference type="Proteomes" id="UP000822688"/>
    </source>
</evidence>
<dbReference type="Proteomes" id="UP000822688">
    <property type="component" value="Chromosome V"/>
</dbReference>
<dbReference type="AlphaFoldDB" id="A0A8T0HQG7"/>
<sequence>MKLETELKSVLGEQGQGKFGFCKSMRGVIWTDDLDIDNGGDSTGHVALADPGMTLIVGSALAVAACTTQVGVSVAAERHTSGVESIATGSTTSLLLSRASGGGIKAVFAKRIAGSTLRTNMDCIEGGTLIGRMLQKSPFRHRMSSSVTKFWSSKTCFKLFLLLVT</sequence>
<name>A0A8T0HQG7_CERPU</name>
<reference evidence="1" key="1">
    <citation type="submission" date="2020-06" db="EMBL/GenBank/DDBJ databases">
        <title>WGS assembly of Ceratodon purpureus strain R40.</title>
        <authorList>
            <person name="Carey S.B."/>
            <person name="Jenkins J."/>
            <person name="Shu S."/>
            <person name="Lovell J.T."/>
            <person name="Sreedasyam A."/>
            <person name="Maumus F."/>
            <person name="Tiley G.P."/>
            <person name="Fernandez-Pozo N."/>
            <person name="Barry K."/>
            <person name="Chen C."/>
            <person name="Wang M."/>
            <person name="Lipzen A."/>
            <person name="Daum C."/>
            <person name="Saski C.A."/>
            <person name="Payton A.C."/>
            <person name="Mcbreen J.C."/>
            <person name="Conrad R.E."/>
            <person name="Kollar L.M."/>
            <person name="Olsson S."/>
            <person name="Huttunen S."/>
            <person name="Landis J.B."/>
            <person name="Wickett N.J."/>
            <person name="Johnson M.G."/>
            <person name="Rensing S.A."/>
            <person name="Grimwood J."/>
            <person name="Schmutz J."/>
            <person name="Mcdaniel S.F."/>
        </authorList>
    </citation>
    <scope>NUCLEOTIDE SEQUENCE</scope>
    <source>
        <strain evidence="1">R40</strain>
    </source>
</reference>